<dbReference type="AlphaFoldDB" id="A0A382YE94"/>
<organism evidence="1">
    <name type="scientific">marine metagenome</name>
    <dbReference type="NCBI Taxonomy" id="408172"/>
    <lineage>
        <taxon>unclassified sequences</taxon>
        <taxon>metagenomes</taxon>
        <taxon>ecological metagenomes</taxon>
    </lineage>
</organism>
<protein>
    <submittedName>
        <fullName evidence="1">Uncharacterized protein</fullName>
    </submittedName>
</protein>
<gene>
    <name evidence="1" type="ORF">METZ01_LOCUS434481</name>
</gene>
<dbReference type="EMBL" id="UINC01175152">
    <property type="protein sequence ID" value="SVD81627.1"/>
    <property type="molecule type" value="Genomic_DNA"/>
</dbReference>
<reference evidence="1" key="1">
    <citation type="submission" date="2018-05" db="EMBL/GenBank/DDBJ databases">
        <authorList>
            <person name="Lanie J.A."/>
            <person name="Ng W.-L."/>
            <person name="Kazmierczak K.M."/>
            <person name="Andrzejewski T.M."/>
            <person name="Davidsen T.M."/>
            <person name="Wayne K.J."/>
            <person name="Tettelin H."/>
            <person name="Glass J.I."/>
            <person name="Rusch D."/>
            <person name="Podicherti R."/>
            <person name="Tsui H.-C.T."/>
            <person name="Winkler M.E."/>
        </authorList>
    </citation>
    <scope>NUCLEOTIDE SEQUENCE</scope>
</reference>
<sequence length="91" mass="10176">MAYDCIVHGAQGVFGIKLLGIGSHKSFRQSLYALTSELTALQFFKLLLKKFMCSFVWLKGVGGIRIRISILVGWSNYLPSNRHRLVNCAGE</sequence>
<name>A0A382YE94_9ZZZZ</name>
<evidence type="ECO:0000313" key="1">
    <source>
        <dbReference type="EMBL" id="SVD81627.1"/>
    </source>
</evidence>
<proteinExistence type="predicted"/>
<accession>A0A382YE94</accession>